<comment type="caution">
    <text evidence="9">The sequence shown here is derived from an EMBL/GenBank/DDBJ whole genome shotgun (WGS) entry which is preliminary data.</text>
</comment>
<reference evidence="9 10" key="1">
    <citation type="submission" date="2023-03" db="EMBL/GenBank/DDBJ databases">
        <title>Fodinicurvata sp. CAU 1616 isolated from sea sendiment.</title>
        <authorList>
            <person name="Kim W."/>
        </authorList>
    </citation>
    <scope>NUCLEOTIDE SEQUENCE [LARGE SCALE GENOMIC DNA]</scope>
    <source>
        <strain evidence="9 10">CAU 1616</strain>
    </source>
</reference>
<evidence type="ECO:0000313" key="10">
    <source>
        <dbReference type="Proteomes" id="UP001215503"/>
    </source>
</evidence>
<feature type="transmembrane region" description="Helical" evidence="8">
    <location>
        <begin position="12"/>
        <end position="32"/>
    </location>
</feature>
<feature type="transmembrane region" description="Helical" evidence="8">
    <location>
        <begin position="311"/>
        <end position="329"/>
    </location>
</feature>
<keyword evidence="7 8" id="KW-0472">Membrane</keyword>
<dbReference type="PANTHER" id="PTHR30472:SF25">
    <property type="entry name" value="ABC TRANSPORTER PERMEASE PROTEIN MJ0876-RELATED"/>
    <property type="match status" value="1"/>
</dbReference>
<dbReference type="EMBL" id="JARHUD010000003">
    <property type="protein sequence ID" value="MDF2095525.1"/>
    <property type="molecule type" value="Genomic_DNA"/>
</dbReference>
<evidence type="ECO:0000256" key="1">
    <source>
        <dbReference type="ARBA" id="ARBA00004651"/>
    </source>
</evidence>
<evidence type="ECO:0000256" key="6">
    <source>
        <dbReference type="ARBA" id="ARBA00022989"/>
    </source>
</evidence>
<dbReference type="Gene3D" id="1.10.3470.10">
    <property type="entry name" value="ABC transporter involved in vitamin B12 uptake, BtuC"/>
    <property type="match status" value="1"/>
</dbReference>
<gene>
    <name evidence="9" type="ORF">P2G67_06010</name>
</gene>
<feature type="transmembrane region" description="Helical" evidence="8">
    <location>
        <begin position="95"/>
        <end position="115"/>
    </location>
</feature>
<dbReference type="InterPro" id="IPR037294">
    <property type="entry name" value="ABC_BtuC-like"/>
</dbReference>
<dbReference type="CDD" id="cd06550">
    <property type="entry name" value="TM_ABC_iron-siderophores_like"/>
    <property type="match status" value="1"/>
</dbReference>
<feature type="transmembrane region" description="Helical" evidence="8">
    <location>
        <begin position="121"/>
        <end position="142"/>
    </location>
</feature>
<keyword evidence="3" id="KW-0813">Transport</keyword>
<dbReference type="PANTHER" id="PTHR30472">
    <property type="entry name" value="FERRIC ENTEROBACTIN TRANSPORT SYSTEM PERMEASE PROTEIN"/>
    <property type="match status" value="1"/>
</dbReference>
<evidence type="ECO:0000256" key="2">
    <source>
        <dbReference type="ARBA" id="ARBA00007935"/>
    </source>
</evidence>
<comment type="subcellular location">
    <subcellularLocation>
        <location evidence="1">Cell membrane</location>
        <topology evidence="1">Multi-pass membrane protein</topology>
    </subcellularLocation>
</comment>
<dbReference type="Proteomes" id="UP001215503">
    <property type="component" value="Unassembled WGS sequence"/>
</dbReference>
<sequence>MTESRGNAPMPAWLLPGLGLLVILLFFLSLGVGTMPLPLTGTLAALFRGESSLETLLLLELRLPRALLGLLVGASLGLAGAAMQGFLRNPLAEPGVIGVSSCAAFGAVLAFYSGISLTFPLALPLGGIGGAFLSVLLLHLLAGREASTLSIILAGVAINAFSAALTSLVLNFAPNPYAALEIIFWIMGSLADRSMEHVQLVAPIMLLGWLLLLASGRGLDALTLGEDTAASLGIDLGYLRLKLILGTALAVGAAVAVSGAIGFVGLVVPHLLRPLVGQQPARLLPASALGGAALLLAADLLVRLLPTGPELKLGVVTALVGAPIFLLLLHRLRREMAE</sequence>
<keyword evidence="5 8" id="KW-0812">Transmembrane</keyword>
<feature type="transmembrane region" description="Helical" evidence="8">
    <location>
        <begin position="149"/>
        <end position="170"/>
    </location>
</feature>
<keyword evidence="6 8" id="KW-1133">Transmembrane helix</keyword>
<evidence type="ECO:0000256" key="3">
    <source>
        <dbReference type="ARBA" id="ARBA00022448"/>
    </source>
</evidence>
<evidence type="ECO:0000256" key="7">
    <source>
        <dbReference type="ARBA" id="ARBA00023136"/>
    </source>
</evidence>
<keyword evidence="10" id="KW-1185">Reference proteome</keyword>
<proteinExistence type="inferred from homology"/>
<dbReference type="InterPro" id="IPR000522">
    <property type="entry name" value="ABC_transptr_permease_BtuC"/>
</dbReference>
<evidence type="ECO:0000256" key="8">
    <source>
        <dbReference type="SAM" id="Phobius"/>
    </source>
</evidence>
<dbReference type="RefSeq" id="WP_275821035.1">
    <property type="nucleotide sequence ID" value="NZ_JARHUD010000003.1"/>
</dbReference>
<evidence type="ECO:0000256" key="5">
    <source>
        <dbReference type="ARBA" id="ARBA00022692"/>
    </source>
</evidence>
<dbReference type="Pfam" id="PF01032">
    <property type="entry name" value="FecCD"/>
    <property type="match status" value="1"/>
</dbReference>
<keyword evidence="4" id="KW-1003">Cell membrane</keyword>
<accession>A0ABT5YKQ3</accession>
<evidence type="ECO:0000313" key="9">
    <source>
        <dbReference type="EMBL" id="MDF2095525.1"/>
    </source>
</evidence>
<protein>
    <submittedName>
        <fullName evidence="9">Iron ABC transporter permease</fullName>
    </submittedName>
</protein>
<comment type="similarity">
    <text evidence="2">Belongs to the binding-protein-dependent transport system permease family. FecCD subfamily.</text>
</comment>
<organism evidence="9 10">
    <name type="scientific">Aquibaculum arenosum</name>
    <dbReference type="NCBI Taxonomy" id="3032591"/>
    <lineage>
        <taxon>Bacteria</taxon>
        <taxon>Pseudomonadati</taxon>
        <taxon>Pseudomonadota</taxon>
        <taxon>Alphaproteobacteria</taxon>
        <taxon>Rhodospirillales</taxon>
        <taxon>Rhodovibrionaceae</taxon>
        <taxon>Aquibaculum</taxon>
    </lineage>
</organism>
<name>A0ABT5YKQ3_9PROT</name>
<feature type="transmembrane region" description="Helical" evidence="8">
    <location>
        <begin position="239"/>
        <end position="272"/>
    </location>
</feature>
<feature type="transmembrane region" description="Helical" evidence="8">
    <location>
        <begin position="66"/>
        <end position="83"/>
    </location>
</feature>
<feature type="transmembrane region" description="Helical" evidence="8">
    <location>
        <begin position="284"/>
        <end position="305"/>
    </location>
</feature>
<evidence type="ECO:0000256" key="4">
    <source>
        <dbReference type="ARBA" id="ARBA00022475"/>
    </source>
</evidence>
<dbReference type="SUPFAM" id="SSF81345">
    <property type="entry name" value="ABC transporter involved in vitamin B12 uptake, BtuC"/>
    <property type="match status" value="1"/>
</dbReference>